<feature type="compositionally biased region" description="Polar residues" evidence="1">
    <location>
        <begin position="42"/>
        <end position="64"/>
    </location>
</feature>
<dbReference type="PANTHER" id="PTHR46609:SF8">
    <property type="entry name" value="YQAJ VIRAL RECOMBINASE DOMAIN-CONTAINING PROTEIN"/>
    <property type="match status" value="1"/>
</dbReference>
<feature type="domain" description="YqaJ viral recombinase" evidence="2">
    <location>
        <begin position="671"/>
        <end position="820"/>
    </location>
</feature>
<dbReference type="GO" id="GO:0006281">
    <property type="term" value="P:DNA repair"/>
    <property type="evidence" value="ECO:0007669"/>
    <property type="project" value="UniProtKB-ARBA"/>
</dbReference>
<sequence>MANKKNVLKRKRSTKKMVTKTLALRRSKKPSGVVEDRDPEESSFQIRFNDIDQNSSEPSTSTGSINDVEIENINFVTPIQFTSTPVPKVDPIVECNQSFNLNDIESYILPCVEENSNTEVLADHLSGRRIVDVDYIFKQIQNSSHGSGLDCSFLNMSFVSEKRYGFFSKFKFQCKMCNIVTVISSEPSDKSYLPINKAVTNGSVAIGIGQKQLAELSAAMEIPCMASTTFFKEHENLSSSIHNSAWEEIQKAGEEERKLAIEAGDVGDDGIPFCTVVADGQWSKRSYKSKYDALSGVATIIGYKTKKVLFVGIRNRFCIICSRAETKNETPGIHTCFLNWKKAATGIESDGIAEGFLKSVELHKLKFNKLIGDGDSSVTKRLKEILPYGPDYIVQKIECRNHMLRNYIQKLTFIAKKTNYPINLRQFILKNILRFRTAIVTAIRHRKNENVPTAQKIKNLSADLFNSPYHIFGEHSKCDDYFCKKRLLEEENWVQRAEICGMMVEIKNIVNRLVINSESLILDVDNNICEQFNSVINKYIGGKRINLSQRNSYNTRVEAAVVSFNSKEYLRAINKNVMKKSPGKFSKLFLKDVARKRRNNARRRELFPSKNKKINKKCGPDENYGLADELVDDLTPAEFKIRKDNFLNELKTTNREKLENETKDQSKSQLWYSERKKRITASNIGKICKMRQYTSCKKIVYDLLYSCINIKIKAIEYGRVMEIEAKNKFESLYNLIIAPVGLCVDENILYLAASPDGLIGEDSIIEIKCPFSARNFSDIFDAIDAGKIPFCFKDKQNNVSLKTNHNYYYQVQTQLHVTKRKKCNFFIYTENWYYNVCITIDDNFWYQKIQSQIHLFYNECLLPELINPQFGKRQLVTDIIDPPRILKEQAAKKK</sequence>
<dbReference type="EnsemblMetazoa" id="XM_003244784.4">
    <property type="protein sequence ID" value="XP_003244832.1"/>
    <property type="gene ID" value="LOC100568867"/>
</dbReference>
<dbReference type="Pfam" id="PF09588">
    <property type="entry name" value="YqaJ"/>
    <property type="match status" value="1"/>
</dbReference>
<dbReference type="OrthoDB" id="6779242at2759"/>
<evidence type="ECO:0008006" key="6">
    <source>
        <dbReference type="Google" id="ProtNLM"/>
    </source>
</evidence>
<dbReference type="SUPFAM" id="SSF52980">
    <property type="entry name" value="Restriction endonuclease-like"/>
    <property type="match status" value="1"/>
</dbReference>
<dbReference type="GeneID" id="100568867"/>
<accession>A0A8R1W6F9</accession>
<name>A0A8R1W6F9_ACYPI</name>
<dbReference type="AlphaFoldDB" id="A0A8R1W6F9"/>
<dbReference type="InterPro" id="IPR049012">
    <property type="entry name" value="Mutator_transp_dom"/>
</dbReference>
<reference evidence="5" key="1">
    <citation type="submission" date="2010-06" db="EMBL/GenBank/DDBJ databases">
        <authorList>
            <person name="Jiang H."/>
            <person name="Abraham K."/>
            <person name="Ali S."/>
            <person name="Alsbrooks S.L."/>
            <person name="Anim B.N."/>
            <person name="Anosike U.S."/>
            <person name="Attaway T."/>
            <person name="Bandaranaike D.P."/>
            <person name="Battles P.K."/>
            <person name="Bell S.N."/>
            <person name="Bell A.V."/>
            <person name="Beltran B."/>
            <person name="Bickham C."/>
            <person name="Bustamante Y."/>
            <person name="Caleb T."/>
            <person name="Canada A."/>
            <person name="Cardenas V."/>
            <person name="Carter K."/>
            <person name="Chacko J."/>
            <person name="Chandrabose M.N."/>
            <person name="Chavez D."/>
            <person name="Chavez A."/>
            <person name="Chen L."/>
            <person name="Chu H.-S."/>
            <person name="Claassen K.J."/>
            <person name="Cockrell R."/>
            <person name="Collins M."/>
            <person name="Cooper J.A."/>
            <person name="Cree A."/>
            <person name="Curry S.M."/>
            <person name="Da Y."/>
            <person name="Dao M.D."/>
            <person name="Das B."/>
            <person name="Davila M.-L."/>
            <person name="Davy-Carroll L."/>
            <person name="Denson S."/>
            <person name="Dinh H."/>
            <person name="Ebong V.E."/>
            <person name="Edwards J.R."/>
            <person name="Egan A."/>
            <person name="El-Daye J."/>
            <person name="Escobedo L."/>
            <person name="Fernandez S."/>
            <person name="Fernando P.R."/>
            <person name="Flagg N."/>
            <person name="Forbes L.D."/>
            <person name="Fowler R.G."/>
            <person name="Fu Q."/>
            <person name="Gabisi R.A."/>
            <person name="Ganer J."/>
            <person name="Garbino Pronczuk A."/>
            <person name="Garcia R.M."/>
            <person name="Garner T."/>
            <person name="Garrett T.E."/>
            <person name="Gonzalez D.A."/>
            <person name="Hamid H."/>
            <person name="Hawkins E.S."/>
            <person name="Hirani K."/>
            <person name="Hogues M.E."/>
            <person name="Hollins B."/>
            <person name="Hsiao C.-H."/>
            <person name="Jabil R."/>
            <person name="James M.L."/>
            <person name="Jhangiani S.N."/>
            <person name="Johnson B."/>
            <person name="Johnson Q."/>
            <person name="Joshi V."/>
            <person name="Kalu J.B."/>
            <person name="Kam C."/>
            <person name="Kashfia A."/>
            <person name="Keebler J."/>
            <person name="Kisamo H."/>
            <person name="Kovar C.L."/>
            <person name="Lago L.A."/>
            <person name="Lai C.-Y."/>
            <person name="Laidlaw J."/>
            <person name="Lara F."/>
            <person name="Le T.-K."/>
            <person name="Lee S.L."/>
            <person name="Legall F.H."/>
            <person name="Lemon S.J."/>
            <person name="Lewis L.R."/>
            <person name="Li B."/>
            <person name="Liu Y."/>
            <person name="Liu Y.-S."/>
            <person name="Lopez J."/>
            <person name="Lozado R.J."/>
            <person name="Lu J."/>
            <person name="Madu R.C."/>
            <person name="Maheshwari M."/>
            <person name="Maheshwari R."/>
            <person name="Malloy K."/>
            <person name="Martinez E."/>
            <person name="Mathew T."/>
            <person name="Mercado I.C."/>
            <person name="Mercado C."/>
            <person name="Meyer B."/>
            <person name="Montgomery K."/>
            <person name="Morgan M.B."/>
            <person name="Munidasa M."/>
            <person name="Nazareth L.V."/>
            <person name="Nelson J."/>
            <person name="Ng B.M."/>
            <person name="Nguyen N.B."/>
            <person name="Nguyen P.Q."/>
            <person name="Nguyen T."/>
            <person name="Obregon M."/>
            <person name="Okwuonu G.O."/>
            <person name="Onwere C.G."/>
            <person name="Orozco G."/>
            <person name="Parra A."/>
            <person name="Patel S."/>
            <person name="Patil S."/>
            <person name="Perez A."/>
            <person name="Perez Y."/>
            <person name="Pham C."/>
            <person name="Primus E.L."/>
            <person name="Pu L.-L."/>
            <person name="Puazo M."/>
            <person name="Qin X."/>
            <person name="Quiroz J.B."/>
            <person name="Reese J."/>
            <person name="Richards S."/>
            <person name="Rives C.M."/>
            <person name="Robberts R."/>
            <person name="Ruiz S.J."/>
            <person name="Ruiz M.J."/>
            <person name="Santibanez J."/>
            <person name="Schneider B.W."/>
            <person name="Sisson I."/>
            <person name="Smith M."/>
            <person name="Sodergren E."/>
            <person name="Song X.-Z."/>
            <person name="Song B.B."/>
            <person name="Summersgill H."/>
            <person name="Thelus R."/>
            <person name="Thornton R.D."/>
            <person name="Trejos Z.Y."/>
            <person name="Usmani K."/>
            <person name="Vattathil S."/>
            <person name="Villasana D."/>
            <person name="Walker D.L."/>
            <person name="Wang S."/>
            <person name="Wang K."/>
            <person name="White C.S."/>
            <person name="Williams A.C."/>
            <person name="Williamson J."/>
            <person name="Wilson K."/>
            <person name="Woghiren I.O."/>
            <person name="Woodworth J.R."/>
            <person name="Worley K.C."/>
            <person name="Wright R.A."/>
            <person name="Wu W."/>
            <person name="Young L."/>
            <person name="Zhang L."/>
            <person name="Zhang J."/>
            <person name="Zhu Y."/>
            <person name="Muzny D.M."/>
            <person name="Weinstock G."/>
            <person name="Gibbs R.A."/>
        </authorList>
    </citation>
    <scope>NUCLEOTIDE SEQUENCE [LARGE SCALE GENOMIC DNA]</scope>
    <source>
        <strain evidence="5">LSR1</strain>
    </source>
</reference>
<keyword evidence="5" id="KW-1185">Reference proteome</keyword>
<dbReference type="Pfam" id="PF20700">
    <property type="entry name" value="Mutator"/>
    <property type="match status" value="1"/>
</dbReference>
<dbReference type="RefSeq" id="XP_003244832.1">
    <property type="nucleotide sequence ID" value="XM_003244784.3"/>
</dbReference>
<reference evidence="4" key="2">
    <citation type="submission" date="2022-06" db="UniProtKB">
        <authorList>
            <consortium name="EnsemblMetazoa"/>
        </authorList>
    </citation>
    <scope>IDENTIFICATION</scope>
</reference>
<dbReference type="InterPro" id="IPR011335">
    <property type="entry name" value="Restrct_endonuc-II-like"/>
</dbReference>
<protein>
    <recommendedName>
        <fullName evidence="6">YqaJ viral recombinase domain-containing protein</fullName>
    </recommendedName>
</protein>
<proteinExistence type="predicted"/>
<evidence type="ECO:0000313" key="5">
    <source>
        <dbReference type="Proteomes" id="UP000007819"/>
    </source>
</evidence>
<feature type="domain" description="Mutator-like transposase" evidence="3">
    <location>
        <begin position="127"/>
        <end position="483"/>
    </location>
</feature>
<dbReference type="CDD" id="cd22343">
    <property type="entry name" value="PDDEXK_lambda_exonuclease-like"/>
    <property type="match status" value="1"/>
</dbReference>
<feature type="region of interest" description="Disordered" evidence="1">
    <location>
        <begin position="21"/>
        <end position="64"/>
    </location>
</feature>
<dbReference type="InterPro" id="IPR011604">
    <property type="entry name" value="PDDEXK-like_dom_sf"/>
</dbReference>
<dbReference type="KEGG" id="api:100568867"/>
<evidence type="ECO:0000313" key="4">
    <source>
        <dbReference type="EnsemblMetazoa" id="XP_003244832.1"/>
    </source>
</evidence>
<dbReference type="InterPro" id="IPR051703">
    <property type="entry name" value="NF-kappa-B_Signaling_Reg"/>
</dbReference>
<evidence type="ECO:0000259" key="2">
    <source>
        <dbReference type="Pfam" id="PF09588"/>
    </source>
</evidence>
<dbReference type="PANTHER" id="PTHR46609">
    <property type="entry name" value="EXONUCLEASE, PHAGE-TYPE/RECB, C-TERMINAL DOMAIN-CONTAINING PROTEIN"/>
    <property type="match status" value="1"/>
</dbReference>
<dbReference type="InterPro" id="IPR019080">
    <property type="entry name" value="YqaJ_viral_recombinase"/>
</dbReference>
<dbReference type="Proteomes" id="UP000007819">
    <property type="component" value="Chromosome X"/>
</dbReference>
<organism evidence="4 5">
    <name type="scientific">Acyrthosiphon pisum</name>
    <name type="common">Pea aphid</name>
    <dbReference type="NCBI Taxonomy" id="7029"/>
    <lineage>
        <taxon>Eukaryota</taxon>
        <taxon>Metazoa</taxon>
        <taxon>Ecdysozoa</taxon>
        <taxon>Arthropoda</taxon>
        <taxon>Hexapoda</taxon>
        <taxon>Insecta</taxon>
        <taxon>Pterygota</taxon>
        <taxon>Neoptera</taxon>
        <taxon>Paraneoptera</taxon>
        <taxon>Hemiptera</taxon>
        <taxon>Sternorrhyncha</taxon>
        <taxon>Aphidomorpha</taxon>
        <taxon>Aphidoidea</taxon>
        <taxon>Aphididae</taxon>
        <taxon>Macrosiphini</taxon>
        <taxon>Acyrthosiphon</taxon>
    </lineage>
</organism>
<dbReference type="Gene3D" id="3.90.320.10">
    <property type="match status" value="1"/>
</dbReference>
<evidence type="ECO:0000259" key="3">
    <source>
        <dbReference type="Pfam" id="PF20700"/>
    </source>
</evidence>
<evidence type="ECO:0000256" key="1">
    <source>
        <dbReference type="SAM" id="MobiDB-lite"/>
    </source>
</evidence>